<feature type="domain" description="LamG-like jellyroll fold" evidence="11">
    <location>
        <begin position="654"/>
        <end position="782"/>
    </location>
</feature>
<dbReference type="InterPro" id="IPR013320">
    <property type="entry name" value="ConA-like_dom_sf"/>
</dbReference>
<dbReference type="InterPro" id="IPR006101">
    <property type="entry name" value="Glyco_hydro_2"/>
</dbReference>
<protein>
    <recommendedName>
        <fullName evidence="3 9">Beta-galactosidase</fullName>
        <ecNumber evidence="3 9">3.2.1.23</ecNumber>
    </recommendedName>
    <alternativeName>
        <fullName evidence="8 9">Lactase</fullName>
    </alternativeName>
</protein>
<dbReference type="InterPro" id="IPR006103">
    <property type="entry name" value="Glyco_hydro_2_cat"/>
</dbReference>
<keyword evidence="5 9" id="KW-0378">Hydrolase</keyword>
<evidence type="ECO:0000256" key="3">
    <source>
        <dbReference type="ARBA" id="ARBA00012756"/>
    </source>
</evidence>
<dbReference type="InterPro" id="IPR006104">
    <property type="entry name" value="Glyco_hydro_2_N"/>
</dbReference>
<comment type="similarity">
    <text evidence="2 9">Belongs to the glycosyl hydrolase 2 family.</text>
</comment>
<evidence type="ECO:0000256" key="10">
    <source>
        <dbReference type="SAM" id="SignalP"/>
    </source>
</evidence>
<keyword evidence="4 10" id="KW-0732">Signal</keyword>
<dbReference type="SMART" id="SM01038">
    <property type="entry name" value="Bgal_small_N"/>
    <property type="match status" value="1"/>
</dbReference>
<dbReference type="InterPro" id="IPR023232">
    <property type="entry name" value="Glyco_hydro_2_AS"/>
</dbReference>
<keyword evidence="6" id="KW-1015">Disulfide bond</keyword>
<evidence type="ECO:0000256" key="6">
    <source>
        <dbReference type="ARBA" id="ARBA00023157"/>
    </source>
</evidence>
<evidence type="ECO:0000256" key="7">
    <source>
        <dbReference type="ARBA" id="ARBA00023295"/>
    </source>
</evidence>
<dbReference type="PANTHER" id="PTHR46323:SF2">
    <property type="entry name" value="BETA-GALACTOSIDASE"/>
    <property type="match status" value="1"/>
</dbReference>
<dbReference type="InterPro" id="IPR017853">
    <property type="entry name" value="GH"/>
</dbReference>
<evidence type="ECO:0000256" key="1">
    <source>
        <dbReference type="ARBA" id="ARBA00001412"/>
    </source>
</evidence>
<sequence length="1259" mass="141684">MLSETQVNGGNSPRTKPLVRSILLAACVACLCFWNTPAIAEPHDWENEQIVSRNKQPPRATSLPFADRAGAIQATPQATPYFQSLNGIWKFNWVKQPSERPADFFRPDFDVRNWDDLAVPSNWQMHGYGVPLYTNIPYPFKKDPPRVMGEPPKHFTNFEQRNPVGSYRRQFSIPDDWKDRQTFLQFGGVDSAFYLWVNGEKVGYSQDSRTPALFNISSYLKPGDNTLAVEVYRYSDGSYLEDQDFWRLSGIFRDVFLWSAAPLQVRDFFVHTDLDSDYKDAKLSVDIEIANANDTKQSFTVEAELIDDRNQTVFSNVIASGKVPANSSTNRTLTKEVIAPKLWSAEKPNLYRLLLTLQDDQGKVIEVTTSRVGFRKVEIKQGLLYINGKYVYLKGVNRHEHDPDTGHTVSVASMIEDIKLMKQFNINAVRTSHYPNDPQWYDLCDQYGLYMVDEANIESHGMGYGGESLAKDPAWGKAHMDRTVRMVERDKNHPSVIIWSLGNEAGNGVNFMADYDWIKQRDPSRPVQYERAGYRDRNTDIRCPMYAGINEIVKYASNNPDRPLILCEYAHAMGNSVGNFQDYWDAIESHDHLQGGFIWDWVDQGLRKPIPATWVVADQQNPDQTAKVLGDVDAEKGVTGAVVVDRSDALQLTQALTLEAVFYGNHASVYCPLISKGDHQYLLRLDGSGINFTLYTDAWKGLSVSYADAKLNNGLNRITATYDGNHQRLYVNGKQVGEKALQGNVSPSVFNVNIGRNSEVINRVTSLPIREAKIYDRALSADEVATVKQRSTQGLVLDLDLTKTREQPPPANSPDTFFAYGGDFGDQPNDGNFCMNGLVQPDRRLNPHIWEVKKVHQNIKVTAVDLAQGKFEVKNKFLFTNLNEFVAHWVIRRDGDAIRSGTLDRLNIEPLTSRQITLPVDGLDDKIGENLLTISFELPAAVPWADAGHRIAWEQFALQSPAANSTTDAVDGEKVVVDQTETQVKVTANQTVATFNANTGELSSLEVDGHSLITGPLVPQFWKAPNDNQYRNNYLIRLGEWRNAADKRTLTKMTVHEKKNQVEIVAESSLPVGNARLTLRYAIFPSGNIHVVSDYDPGSGKRPLLPRFGMQVKLPQAMDQVKWYGRGPQETYWDRKTGGEIAVYQSSVDKMVHPYCRTQDVGNRTDVRWITLVDKSGRGLKFTGDQPLSVSAWPFTIEDVEAASHPHQLPRRDFNLISIDAKLQGVGGDNSWGARTHAEYTIPGDKPLHYEFTISPITP</sequence>
<dbReference type="PANTHER" id="PTHR46323">
    <property type="entry name" value="BETA-GALACTOSIDASE"/>
    <property type="match status" value="1"/>
</dbReference>
<dbReference type="InterPro" id="IPR014718">
    <property type="entry name" value="GH-type_carb-bd"/>
</dbReference>
<dbReference type="Gene3D" id="2.70.98.10">
    <property type="match status" value="1"/>
</dbReference>
<dbReference type="Gene3D" id="3.20.20.80">
    <property type="entry name" value="Glycosidases"/>
    <property type="match status" value="2"/>
</dbReference>
<feature type="domain" description="Beta galactosidase small chain/" evidence="12">
    <location>
        <begin position="985"/>
        <end position="1255"/>
    </location>
</feature>
<name>A0ABP8NET1_9BACT</name>
<dbReference type="SUPFAM" id="SSF49899">
    <property type="entry name" value="Concanavalin A-like lectins/glucanases"/>
    <property type="match status" value="1"/>
</dbReference>
<dbReference type="InterPro" id="IPR008979">
    <property type="entry name" value="Galactose-bd-like_sf"/>
</dbReference>
<dbReference type="Gene3D" id="2.60.40.10">
    <property type="entry name" value="Immunoglobulins"/>
    <property type="match status" value="2"/>
</dbReference>
<evidence type="ECO:0000256" key="2">
    <source>
        <dbReference type="ARBA" id="ARBA00007401"/>
    </source>
</evidence>
<dbReference type="Pfam" id="PF02837">
    <property type="entry name" value="Glyco_hydro_2_N"/>
    <property type="match status" value="1"/>
</dbReference>
<dbReference type="Pfam" id="PF02836">
    <property type="entry name" value="Glyco_hydro_2_C"/>
    <property type="match status" value="2"/>
</dbReference>
<dbReference type="Pfam" id="PF02929">
    <property type="entry name" value="Bgal_small_N"/>
    <property type="match status" value="1"/>
</dbReference>
<dbReference type="Proteomes" id="UP001500840">
    <property type="component" value="Unassembled WGS sequence"/>
</dbReference>
<organism evidence="13 14">
    <name type="scientific">Novipirellula rosea</name>
    <dbReference type="NCBI Taxonomy" id="1031540"/>
    <lineage>
        <taxon>Bacteria</taxon>
        <taxon>Pseudomonadati</taxon>
        <taxon>Planctomycetota</taxon>
        <taxon>Planctomycetia</taxon>
        <taxon>Pirellulales</taxon>
        <taxon>Pirellulaceae</taxon>
        <taxon>Novipirellula</taxon>
    </lineage>
</organism>
<keyword evidence="7 9" id="KW-0326">Glycosidase</keyword>
<keyword evidence="14" id="KW-1185">Reference proteome</keyword>
<feature type="signal peptide" evidence="10">
    <location>
        <begin position="1"/>
        <end position="40"/>
    </location>
</feature>
<dbReference type="SUPFAM" id="SSF49785">
    <property type="entry name" value="Galactose-binding domain-like"/>
    <property type="match status" value="1"/>
</dbReference>
<feature type="chain" id="PRO_5045038780" description="Beta-galactosidase" evidence="10">
    <location>
        <begin position="41"/>
        <end position="1259"/>
    </location>
</feature>
<dbReference type="GO" id="GO:0016787">
    <property type="term" value="F:hydrolase activity"/>
    <property type="evidence" value="ECO:0007669"/>
    <property type="project" value="UniProtKB-KW"/>
</dbReference>
<dbReference type="InterPro" id="IPR036156">
    <property type="entry name" value="Beta-gal/glucu_dom_sf"/>
</dbReference>
<evidence type="ECO:0000259" key="11">
    <source>
        <dbReference type="SMART" id="SM00560"/>
    </source>
</evidence>
<dbReference type="PROSITE" id="PS00719">
    <property type="entry name" value="GLYCOSYL_HYDROL_F2_1"/>
    <property type="match status" value="1"/>
</dbReference>
<accession>A0ABP8NET1</accession>
<dbReference type="Pfam" id="PF16353">
    <property type="entry name" value="LacZ_4"/>
    <property type="match status" value="1"/>
</dbReference>
<dbReference type="PRINTS" id="PR00132">
    <property type="entry name" value="GLHYDRLASE2"/>
</dbReference>
<evidence type="ECO:0000313" key="14">
    <source>
        <dbReference type="Proteomes" id="UP001500840"/>
    </source>
</evidence>
<dbReference type="Gene3D" id="2.60.120.200">
    <property type="match status" value="1"/>
</dbReference>
<evidence type="ECO:0000256" key="8">
    <source>
        <dbReference type="ARBA" id="ARBA00032230"/>
    </source>
</evidence>
<reference evidence="14" key="1">
    <citation type="journal article" date="2019" name="Int. J. Syst. Evol. Microbiol.">
        <title>The Global Catalogue of Microorganisms (GCM) 10K type strain sequencing project: providing services to taxonomists for standard genome sequencing and annotation.</title>
        <authorList>
            <consortium name="The Broad Institute Genomics Platform"/>
            <consortium name="The Broad Institute Genome Sequencing Center for Infectious Disease"/>
            <person name="Wu L."/>
            <person name="Ma J."/>
        </authorList>
    </citation>
    <scope>NUCLEOTIDE SEQUENCE [LARGE SCALE GENOMIC DNA]</scope>
    <source>
        <strain evidence="14">JCM 17759</strain>
    </source>
</reference>
<dbReference type="PROSITE" id="PS00608">
    <property type="entry name" value="GLYCOSYL_HYDROL_F2_2"/>
    <property type="match status" value="1"/>
</dbReference>
<comment type="caution">
    <text evidence="13">The sequence shown here is derived from an EMBL/GenBank/DDBJ whole genome shotgun (WGS) entry which is preliminary data.</text>
</comment>
<evidence type="ECO:0000256" key="5">
    <source>
        <dbReference type="ARBA" id="ARBA00022801"/>
    </source>
</evidence>
<dbReference type="InterPro" id="IPR032312">
    <property type="entry name" value="LacZ_4"/>
</dbReference>
<dbReference type="InterPro" id="IPR023230">
    <property type="entry name" value="Glyco_hydro_2_CS"/>
</dbReference>
<gene>
    <name evidence="13" type="ORF">GCM10023156_51280</name>
</gene>
<evidence type="ECO:0000256" key="9">
    <source>
        <dbReference type="RuleBase" id="RU361154"/>
    </source>
</evidence>
<dbReference type="SUPFAM" id="SSF74650">
    <property type="entry name" value="Galactose mutarotase-like"/>
    <property type="match status" value="1"/>
</dbReference>
<dbReference type="InterPro" id="IPR011013">
    <property type="entry name" value="Gal_mutarotase_sf_dom"/>
</dbReference>
<dbReference type="InterPro" id="IPR004199">
    <property type="entry name" value="B-gal_small/dom_5"/>
</dbReference>
<comment type="catalytic activity">
    <reaction evidence="1 9">
        <text>Hydrolysis of terminal non-reducing beta-D-galactose residues in beta-D-galactosides.</text>
        <dbReference type="EC" id="3.2.1.23"/>
    </reaction>
</comment>
<evidence type="ECO:0000313" key="13">
    <source>
        <dbReference type="EMBL" id="GAA4464643.1"/>
    </source>
</evidence>
<proteinExistence type="inferred from homology"/>
<dbReference type="Pfam" id="PF00703">
    <property type="entry name" value="Glyco_hydro_2"/>
    <property type="match status" value="1"/>
</dbReference>
<dbReference type="Gene3D" id="2.60.120.260">
    <property type="entry name" value="Galactose-binding domain-like"/>
    <property type="match status" value="1"/>
</dbReference>
<dbReference type="InterPro" id="IPR006102">
    <property type="entry name" value="Ig-like_GH2"/>
</dbReference>
<dbReference type="EC" id="3.2.1.23" evidence="3 9"/>
<dbReference type="InterPro" id="IPR050347">
    <property type="entry name" value="Bact_Beta-galactosidase"/>
</dbReference>
<dbReference type="RefSeq" id="WP_345326693.1">
    <property type="nucleotide sequence ID" value="NZ_BAABGA010000072.1"/>
</dbReference>
<dbReference type="InterPro" id="IPR006558">
    <property type="entry name" value="LamG-like"/>
</dbReference>
<dbReference type="SUPFAM" id="SSF49303">
    <property type="entry name" value="beta-Galactosidase/glucuronidase domain"/>
    <property type="match status" value="2"/>
</dbReference>
<dbReference type="Pfam" id="PF13385">
    <property type="entry name" value="Laminin_G_3"/>
    <property type="match status" value="1"/>
</dbReference>
<evidence type="ECO:0000259" key="12">
    <source>
        <dbReference type="SMART" id="SM01038"/>
    </source>
</evidence>
<dbReference type="SUPFAM" id="SSF51445">
    <property type="entry name" value="(Trans)glycosidases"/>
    <property type="match status" value="1"/>
</dbReference>
<evidence type="ECO:0000256" key="4">
    <source>
        <dbReference type="ARBA" id="ARBA00022729"/>
    </source>
</evidence>
<dbReference type="SMART" id="SM00560">
    <property type="entry name" value="LamGL"/>
    <property type="match status" value="1"/>
</dbReference>
<dbReference type="EMBL" id="BAABGA010000072">
    <property type="protein sequence ID" value="GAA4464643.1"/>
    <property type="molecule type" value="Genomic_DNA"/>
</dbReference>
<dbReference type="InterPro" id="IPR013783">
    <property type="entry name" value="Ig-like_fold"/>
</dbReference>